<dbReference type="EMBL" id="CAJFDI010000002">
    <property type="protein sequence ID" value="CAD5214014.1"/>
    <property type="molecule type" value="Genomic_DNA"/>
</dbReference>
<organism evidence="4 6">
    <name type="scientific">Bursaphelenchus xylophilus</name>
    <name type="common">Pinewood nematode worm</name>
    <name type="synonym">Aphelenchoides xylophilus</name>
    <dbReference type="NCBI Taxonomy" id="6326"/>
    <lineage>
        <taxon>Eukaryota</taxon>
        <taxon>Metazoa</taxon>
        <taxon>Ecdysozoa</taxon>
        <taxon>Nematoda</taxon>
        <taxon>Chromadorea</taxon>
        <taxon>Rhabditida</taxon>
        <taxon>Tylenchina</taxon>
        <taxon>Tylenchomorpha</taxon>
        <taxon>Aphelenchoidea</taxon>
        <taxon>Aphelenchoididae</taxon>
        <taxon>Bursaphelenchus</taxon>
    </lineage>
</organism>
<dbReference type="InterPro" id="IPR016187">
    <property type="entry name" value="CTDL_fold"/>
</dbReference>
<evidence type="ECO:0000313" key="4">
    <source>
        <dbReference type="Proteomes" id="UP000095284"/>
    </source>
</evidence>
<gene>
    <name evidence="2" type="ORF">BXYJ_LOCUS3318</name>
</gene>
<accession>A0A1I7SCL1</accession>
<dbReference type="SUPFAM" id="SSF56436">
    <property type="entry name" value="C-type lectin-like"/>
    <property type="match status" value="1"/>
</dbReference>
<dbReference type="Proteomes" id="UP000659654">
    <property type="component" value="Unassembled WGS sequence"/>
</dbReference>
<dbReference type="CDD" id="cd00037">
    <property type="entry name" value="CLECT"/>
    <property type="match status" value="1"/>
</dbReference>
<evidence type="ECO:0000313" key="6">
    <source>
        <dbReference type="WBParaSite" id="BXY_1076300.1"/>
    </source>
</evidence>
<sequence>MKTLALVIALFSVSSGFKISPGPQFLATNGKYSYYINNAFYQPIEYIDTYCRQYRLLPAAIPDAAQNQFLYNALSRNVYPGSQVAIGLRSDNGNSTFFWLDGVTKYNYTNVRTDVAAPGTQFYALILNHPNLGGKWTPYPPNTVIQGAICEQIIA</sequence>
<dbReference type="Proteomes" id="UP000095284">
    <property type="component" value="Unplaced"/>
</dbReference>
<evidence type="ECO:0000313" key="3">
    <source>
        <dbReference type="EMBL" id="CAG9093911.1"/>
    </source>
</evidence>
<feature type="chain" id="PRO_5036022129" evidence="1">
    <location>
        <begin position="17"/>
        <end position="155"/>
    </location>
</feature>
<evidence type="ECO:0000313" key="5">
    <source>
        <dbReference type="Proteomes" id="UP000659654"/>
    </source>
</evidence>
<dbReference type="Gene3D" id="3.10.100.10">
    <property type="entry name" value="Mannose-Binding Protein A, subunit A"/>
    <property type="match status" value="1"/>
</dbReference>
<evidence type="ECO:0000256" key="1">
    <source>
        <dbReference type="SAM" id="SignalP"/>
    </source>
</evidence>
<keyword evidence="1" id="KW-0732">Signal</keyword>
<protein>
    <submittedName>
        <fullName evidence="2">(pine wood nematode) hypothetical protein</fullName>
    </submittedName>
</protein>
<keyword evidence="5" id="KW-1185">Reference proteome</keyword>
<name>A0A1I7SCL1_BURXY</name>
<evidence type="ECO:0000313" key="2">
    <source>
        <dbReference type="EMBL" id="CAD5214014.1"/>
    </source>
</evidence>
<dbReference type="AlphaFoldDB" id="A0A1I7SCL1"/>
<dbReference type="EMBL" id="CAJFCV020000002">
    <property type="protein sequence ID" value="CAG9093911.1"/>
    <property type="molecule type" value="Genomic_DNA"/>
</dbReference>
<dbReference type="InterPro" id="IPR016186">
    <property type="entry name" value="C-type_lectin-like/link_sf"/>
</dbReference>
<dbReference type="Proteomes" id="UP000582659">
    <property type="component" value="Unassembled WGS sequence"/>
</dbReference>
<proteinExistence type="predicted"/>
<reference evidence="6" key="1">
    <citation type="submission" date="2016-11" db="UniProtKB">
        <authorList>
            <consortium name="WormBaseParasite"/>
        </authorList>
    </citation>
    <scope>IDENTIFICATION</scope>
</reference>
<dbReference type="SMR" id="A0A1I7SCL1"/>
<dbReference type="WBParaSite" id="BXY_1076300.1">
    <property type="protein sequence ID" value="BXY_1076300.1"/>
    <property type="gene ID" value="BXY_1076300"/>
</dbReference>
<feature type="signal peptide" evidence="1">
    <location>
        <begin position="1"/>
        <end position="16"/>
    </location>
</feature>
<reference evidence="3" key="2">
    <citation type="submission" date="2020-08" db="EMBL/GenBank/DDBJ databases">
        <authorList>
            <person name="Kikuchi T."/>
        </authorList>
    </citation>
    <scope>NUCLEOTIDE SEQUENCE</scope>
    <source>
        <strain evidence="2">Ka4C1</strain>
    </source>
</reference>